<dbReference type="Proteomes" id="UP000530928">
    <property type="component" value="Unassembled WGS sequence"/>
</dbReference>
<proteinExistence type="predicted"/>
<dbReference type="PROSITE" id="PS51257">
    <property type="entry name" value="PROKAR_LIPOPROTEIN"/>
    <property type="match status" value="1"/>
</dbReference>
<sequence length="328" mass="34610">MKKTFFAVLIALLAAGCSPAASTESADGVKRVTIQIDGAAVPYYAPLYAAKEQGFFSKAGLDVSFTYAAGSDIVKNVAAGNVDFGFPNGDSVITAYGKGVKTRVVHTTYQQGIGALLSTGQANINSPADLKGKNVAVTDLGSPNYIQLQAMLKQSGLSLEDVKVTTIGTGAIVDALKNGQVDAIVFSRLRYYALKSAGVDVRQILSDEFLPSFGNVVVTSPEKVKDDPATVKAFVTALDQGLDFVTKDPAGAVSMAVDKYAPTFNGQQEAVTTIVKDVFVKTLWHSPEGFGHADENRWQQAIEAQVGYKLIDASFKAGELVVKPDALG</sequence>
<dbReference type="Pfam" id="PF09084">
    <property type="entry name" value="NMT1"/>
    <property type="match status" value="1"/>
</dbReference>
<gene>
    <name evidence="3" type="ORF">HNR30_002583</name>
</gene>
<evidence type="ECO:0000313" key="4">
    <source>
        <dbReference type="Proteomes" id="UP000530928"/>
    </source>
</evidence>
<evidence type="ECO:0000259" key="2">
    <source>
        <dbReference type="Pfam" id="PF09084"/>
    </source>
</evidence>
<dbReference type="InterPro" id="IPR027939">
    <property type="entry name" value="NMT1/THI5"/>
</dbReference>
<dbReference type="Gene3D" id="3.40.190.10">
    <property type="entry name" value="Periplasmic binding protein-like II"/>
    <property type="match status" value="2"/>
</dbReference>
<evidence type="ECO:0000256" key="1">
    <source>
        <dbReference type="SAM" id="SignalP"/>
    </source>
</evidence>
<dbReference type="RefSeq" id="WP_181610064.1">
    <property type="nucleotide sequence ID" value="NZ_BAABAM010000002.1"/>
</dbReference>
<dbReference type="PANTHER" id="PTHR31528:SF15">
    <property type="entry name" value="RIBOFLAVIN-BINDING PROTEIN RIBY"/>
    <property type="match status" value="1"/>
</dbReference>
<organism evidence="3 4">
    <name type="scientific">Nonomuraea soli</name>
    <dbReference type="NCBI Taxonomy" id="1032476"/>
    <lineage>
        <taxon>Bacteria</taxon>
        <taxon>Bacillati</taxon>
        <taxon>Actinomycetota</taxon>
        <taxon>Actinomycetes</taxon>
        <taxon>Streptosporangiales</taxon>
        <taxon>Streptosporangiaceae</taxon>
        <taxon>Nonomuraea</taxon>
    </lineage>
</organism>
<dbReference type="GO" id="GO:0009228">
    <property type="term" value="P:thiamine biosynthetic process"/>
    <property type="evidence" value="ECO:0007669"/>
    <property type="project" value="InterPro"/>
</dbReference>
<evidence type="ECO:0000313" key="3">
    <source>
        <dbReference type="EMBL" id="MBA2891242.1"/>
    </source>
</evidence>
<protein>
    <submittedName>
        <fullName evidence="3">NitT/TauT family transport system substrate-binding protein</fullName>
    </submittedName>
</protein>
<keyword evidence="4" id="KW-1185">Reference proteome</keyword>
<feature type="chain" id="PRO_5038973844" evidence="1">
    <location>
        <begin position="21"/>
        <end position="328"/>
    </location>
</feature>
<comment type="caution">
    <text evidence="3">The sequence shown here is derived from an EMBL/GenBank/DDBJ whole genome shotgun (WGS) entry which is preliminary data.</text>
</comment>
<dbReference type="InterPro" id="IPR015168">
    <property type="entry name" value="SsuA/THI5"/>
</dbReference>
<dbReference type="PANTHER" id="PTHR31528">
    <property type="entry name" value="4-AMINO-5-HYDROXYMETHYL-2-METHYLPYRIMIDINE PHOSPHATE SYNTHASE THI11-RELATED"/>
    <property type="match status" value="1"/>
</dbReference>
<accession>A0A7W0CHT8</accession>
<keyword evidence="1" id="KW-0732">Signal</keyword>
<feature type="signal peptide" evidence="1">
    <location>
        <begin position="1"/>
        <end position="20"/>
    </location>
</feature>
<dbReference type="EMBL" id="JACDUR010000003">
    <property type="protein sequence ID" value="MBA2891242.1"/>
    <property type="molecule type" value="Genomic_DNA"/>
</dbReference>
<dbReference type="AlphaFoldDB" id="A0A7W0CHT8"/>
<reference evidence="3 4" key="1">
    <citation type="submission" date="2020-07" db="EMBL/GenBank/DDBJ databases">
        <title>Genomic Encyclopedia of Type Strains, Phase IV (KMG-IV): sequencing the most valuable type-strain genomes for metagenomic binning, comparative biology and taxonomic classification.</title>
        <authorList>
            <person name="Goeker M."/>
        </authorList>
    </citation>
    <scope>NUCLEOTIDE SEQUENCE [LARGE SCALE GENOMIC DNA]</scope>
    <source>
        <strain evidence="3 4">DSM 45533</strain>
    </source>
</reference>
<feature type="domain" description="SsuA/THI5-like" evidence="2">
    <location>
        <begin position="42"/>
        <end position="252"/>
    </location>
</feature>
<dbReference type="SUPFAM" id="SSF53850">
    <property type="entry name" value="Periplasmic binding protein-like II"/>
    <property type="match status" value="1"/>
</dbReference>
<name>A0A7W0CHT8_9ACTN</name>